<dbReference type="STRING" id="953739.SVEN_5748"/>
<dbReference type="PATRIC" id="fig|953739.5.peg.963"/>
<dbReference type="KEGG" id="sve:SVEN_5748"/>
<dbReference type="AlphaFoldDB" id="F2R9J1"/>
<dbReference type="HOGENOM" id="CLU_029608_2_1_11"/>
<dbReference type="RefSeq" id="WP_015036929.1">
    <property type="nucleotide sequence ID" value="NZ_CP029197.1"/>
</dbReference>
<dbReference type="GeneID" id="51866300"/>
<organism evidence="1 2">
    <name type="scientific">Streptomyces venezuelae (strain ATCC 10712 / CBS 650.69 / DSM 40230 / JCM 4526 / NBRC 13096 / PD 04745)</name>
    <dbReference type="NCBI Taxonomy" id="953739"/>
    <lineage>
        <taxon>Bacteria</taxon>
        <taxon>Bacillati</taxon>
        <taxon>Actinomycetota</taxon>
        <taxon>Actinomycetes</taxon>
        <taxon>Kitasatosporales</taxon>
        <taxon>Streptomycetaceae</taxon>
        <taxon>Streptomyces</taxon>
    </lineage>
</organism>
<accession>F2R9J1</accession>
<protein>
    <recommendedName>
        <fullName evidence="3">Transposase IS204/IS1001/IS1096/IS1165 DDE domain-containing protein</fullName>
    </recommendedName>
</protein>
<keyword evidence="2" id="KW-1185">Reference proteome</keyword>
<dbReference type="OrthoDB" id="3238779at2"/>
<evidence type="ECO:0000313" key="2">
    <source>
        <dbReference type="Proteomes" id="UP000006854"/>
    </source>
</evidence>
<proteinExistence type="predicted"/>
<dbReference type="eggNOG" id="COG3464">
    <property type="taxonomic scope" value="Bacteria"/>
</dbReference>
<name>F2R9J1_STRVP</name>
<evidence type="ECO:0000313" key="1">
    <source>
        <dbReference type="EMBL" id="CCA59034.1"/>
    </source>
</evidence>
<gene>
    <name evidence="1" type="ordered locus">SVEN_5748</name>
</gene>
<reference evidence="1 2" key="1">
    <citation type="journal article" date="2011" name="BMC Genomics">
        <title>Genome-wide analysis of the role of GlnR in Streptomyces venezuelae provides new insights into global nitrogen regulation in actinomycetes.</title>
        <authorList>
            <person name="Pullan S.T."/>
            <person name="Bibb M.J."/>
            <person name="Merrick M."/>
        </authorList>
    </citation>
    <scope>NUCLEOTIDE SEQUENCE [LARGE SCALE GENOMIC DNA]</scope>
    <source>
        <strain evidence="1">ATCC 10712</strain>
    </source>
</reference>
<sequence length="112" mass="12570">MRRREPLSEEDEVRLGEVCLACPDIARTREIAQGFTTLVRDRTGHLLPDWISDVERDAPQPIRGFARFMKFDIDAVTAGLTLQYSSGVVAGHVNRIKKRSNGRCTAEPRSTS</sequence>
<dbReference type="EMBL" id="FR845719">
    <property type="protein sequence ID" value="CCA59034.1"/>
    <property type="molecule type" value="Genomic_DNA"/>
</dbReference>
<evidence type="ECO:0008006" key="3">
    <source>
        <dbReference type="Google" id="ProtNLM"/>
    </source>
</evidence>
<dbReference type="Proteomes" id="UP000006854">
    <property type="component" value="Chromosome"/>
</dbReference>